<proteinExistence type="predicted"/>
<comment type="caution">
    <text evidence="1">The sequence shown here is derived from an EMBL/GenBank/DDBJ whole genome shotgun (WGS) entry which is preliminary data.</text>
</comment>
<reference evidence="1" key="1">
    <citation type="submission" date="2019-08" db="EMBL/GenBank/DDBJ databases">
        <authorList>
            <person name="Kucharzyk K."/>
            <person name="Murdoch R.W."/>
            <person name="Higgins S."/>
            <person name="Loffler F."/>
        </authorList>
    </citation>
    <scope>NUCLEOTIDE SEQUENCE</scope>
</reference>
<sequence>MTERVFRELLRKKPECVRGCFSVDLTDPISGKIKKRQTHENHVFSEALFAGVAFDWVSSVSNSWMCLNDSAENIDTTLPYLFGQTIGYGIPNTGSSGTRRGAYNSANQVLAQMSLDKVRWKFQYDFTTAQCNGEAIRTIGLTSQYFTDYNAKKPLKAFSFIGNSNETVTCDGRYTYSCSTAGIITKTDCWFGTIASIDVSAIVGTASINKTVGYAPGTGKFYIYVYSSTASARRMFVFSDNTFSTLETTYTPTAVAVSSIAAMYICGEVAYWIYNGALNTIYYANFVSNTAQQTMTVSTYNNASYIETPGFAVTGYFSGTCPINDTIIYCNSSNTASYRKGILFDISTGTVVGYVMEVETGSYANCLHPLTTEKLVCNTLSNGHKSAITAYKLDSPITKTSANGMTATYELEVFW</sequence>
<dbReference type="EMBL" id="VSSQ01002904">
    <property type="protein sequence ID" value="MPM18015.1"/>
    <property type="molecule type" value="Genomic_DNA"/>
</dbReference>
<evidence type="ECO:0000313" key="1">
    <source>
        <dbReference type="EMBL" id="MPM18015.1"/>
    </source>
</evidence>
<protein>
    <submittedName>
        <fullName evidence="1">Uncharacterized protein</fullName>
    </submittedName>
</protein>
<dbReference type="AlphaFoldDB" id="A0A644XPF3"/>
<name>A0A644XPF3_9ZZZZ</name>
<organism evidence="1">
    <name type="scientific">bioreactor metagenome</name>
    <dbReference type="NCBI Taxonomy" id="1076179"/>
    <lineage>
        <taxon>unclassified sequences</taxon>
        <taxon>metagenomes</taxon>
        <taxon>ecological metagenomes</taxon>
    </lineage>
</organism>
<gene>
    <name evidence="1" type="ORF">SDC9_64416</name>
</gene>
<accession>A0A644XPF3</accession>